<evidence type="ECO:0000313" key="3">
    <source>
        <dbReference type="Proteomes" id="UP000305948"/>
    </source>
</evidence>
<organism evidence="2 3">
    <name type="scientific">Heliocybe sulcata</name>
    <dbReference type="NCBI Taxonomy" id="5364"/>
    <lineage>
        <taxon>Eukaryota</taxon>
        <taxon>Fungi</taxon>
        <taxon>Dikarya</taxon>
        <taxon>Basidiomycota</taxon>
        <taxon>Agaricomycotina</taxon>
        <taxon>Agaricomycetes</taxon>
        <taxon>Gloeophyllales</taxon>
        <taxon>Gloeophyllaceae</taxon>
        <taxon>Heliocybe</taxon>
    </lineage>
</organism>
<sequence>MNSLAMASKVASMRMEDGARGKHTVQRKAHRLVRLRFPTINSAGDLRHEFTSRRAHTTLYNHASMVSTAAVRQKTSSRFQVPQSRPDVSCLSDRRASRQSDSLQVVSHLIGATTLSAP</sequence>
<dbReference type="AlphaFoldDB" id="A0A5C3N5G2"/>
<proteinExistence type="predicted"/>
<gene>
    <name evidence="2" type="ORF">OE88DRAFT_1432864</name>
</gene>
<keyword evidence="3" id="KW-1185">Reference proteome</keyword>
<evidence type="ECO:0000313" key="2">
    <source>
        <dbReference type="EMBL" id="TFK52670.1"/>
    </source>
</evidence>
<dbReference type="Proteomes" id="UP000305948">
    <property type="component" value="Unassembled WGS sequence"/>
</dbReference>
<reference evidence="2 3" key="1">
    <citation type="journal article" date="2019" name="Nat. Ecol. Evol.">
        <title>Megaphylogeny resolves global patterns of mushroom evolution.</title>
        <authorList>
            <person name="Varga T."/>
            <person name="Krizsan K."/>
            <person name="Foldi C."/>
            <person name="Dima B."/>
            <person name="Sanchez-Garcia M."/>
            <person name="Sanchez-Ramirez S."/>
            <person name="Szollosi G.J."/>
            <person name="Szarkandi J.G."/>
            <person name="Papp V."/>
            <person name="Albert L."/>
            <person name="Andreopoulos W."/>
            <person name="Angelini C."/>
            <person name="Antonin V."/>
            <person name="Barry K.W."/>
            <person name="Bougher N.L."/>
            <person name="Buchanan P."/>
            <person name="Buyck B."/>
            <person name="Bense V."/>
            <person name="Catcheside P."/>
            <person name="Chovatia M."/>
            <person name="Cooper J."/>
            <person name="Damon W."/>
            <person name="Desjardin D."/>
            <person name="Finy P."/>
            <person name="Geml J."/>
            <person name="Haridas S."/>
            <person name="Hughes K."/>
            <person name="Justo A."/>
            <person name="Karasinski D."/>
            <person name="Kautmanova I."/>
            <person name="Kiss B."/>
            <person name="Kocsube S."/>
            <person name="Kotiranta H."/>
            <person name="LaButti K.M."/>
            <person name="Lechner B.E."/>
            <person name="Liimatainen K."/>
            <person name="Lipzen A."/>
            <person name="Lukacs Z."/>
            <person name="Mihaltcheva S."/>
            <person name="Morgado L.N."/>
            <person name="Niskanen T."/>
            <person name="Noordeloos M.E."/>
            <person name="Ohm R.A."/>
            <person name="Ortiz-Santana B."/>
            <person name="Ovrebo C."/>
            <person name="Racz N."/>
            <person name="Riley R."/>
            <person name="Savchenko A."/>
            <person name="Shiryaev A."/>
            <person name="Soop K."/>
            <person name="Spirin V."/>
            <person name="Szebenyi C."/>
            <person name="Tomsovsky M."/>
            <person name="Tulloss R.E."/>
            <person name="Uehling J."/>
            <person name="Grigoriev I.V."/>
            <person name="Vagvolgyi C."/>
            <person name="Papp T."/>
            <person name="Martin F.M."/>
            <person name="Miettinen O."/>
            <person name="Hibbett D.S."/>
            <person name="Nagy L.G."/>
        </authorList>
    </citation>
    <scope>NUCLEOTIDE SEQUENCE [LARGE SCALE GENOMIC DNA]</scope>
    <source>
        <strain evidence="2 3">OMC1185</strain>
    </source>
</reference>
<feature type="region of interest" description="Disordered" evidence="1">
    <location>
        <begin position="75"/>
        <end position="103"/>
    </location>
</feature>
<name>A0A5C3N5G2_9AGAM</name>
<accession>A0A5C3N5G2</accession>
<dbReference type="EMBL" id="ML213509">
    <property type="protein sequence ID" value="TFK52670.1"/>
    <property type="molecule type" value="Genomic_DNA"/>
</dbReference>
<protein>
    <submittedName>
        <fullName evidence="2">Uncharacterized protein</fullName>
    </submittedName>
</protein>
<evidence type="ECO:0000256" key="1">
    <source>
        <dbReference type="SAM" id="MobiDB-lite"/>
    </source>
</evidence>